<evidence type="ECO:0000313" key="1">
    <source>
        <dbReference type="EMBL" id="MCY0789071.1"/>
    </source>
</evidence>
<evidence type="ECO:0000313" key="2">
    <source>
        <dbReference type="Proteomes" id="UP001076655"/>
    </source>
</evidence>
<protein>
    <recommendedName>
        <fullName evidence="3">Sulfatase-modifying factor enzyme domain-containing protein</fullName>
    </recommendedName>
</protein>
<dbReference type="Proteomes" id="UP001076655">
    <property type="component" value="Unassembled WGS sequence"/>
</dbReference>
<dbReference type="InterPro" id="IPR016187">
    <property type="entry name" value="CTDL_fold"/>
</dbReference>
<dbReference type="AlphaFoldDB" id="A0A9Q4GQM8"/>
<dbReference type="EMBL" id="JAPNMI010000002">
    <property type="protein sequence ID" value="MCY0789071.1"/>
    <property type="molecule type" value="Genomic_DNA"/>
</dbReference>
<sequence length="367" mass="40183">MTMIFSPDALRAKTEKESLGRRTVIYSAKGQPNFMYQIYRDDLSAQHPAFCVNGQIIDAFFYACYPGSLYDGELISQPGKAPACHLNLPEFRLLAQQTGPGFHLSSNAEWAALMQCIEQQNVIPDGNTDYGRSLRHPEQSAVRIDGKPAGDLSGEANTLTGSPHPDWYHNQQLTGISDLCGNLWEWQTGIRLMAGEIQLVRDNDISVLPADAPLLWQSVNMQSGQYCEPGIPGTAKYDSPSACLTGNGGTPLLSGNITCYNGDPGDNSYPPGLLDGPFFSMKTPDNLPVPHLLQLNGLAPYEERPRSDQIYLRNYGERALMRGGAWYSQEFAGISAFCLSHTALHRSATVGGRTAWIAPGLIQLNEK</sequence>
<dbReference type="RefSeq" id="WP_260249211.1">
    <property type="nucleotide sequence ID" value="NZ_JALMEJ010000003.1"/>
</dbReference>
<reference evidence="1" key="1">
    <citation type="submission" date="2022-08" db="EMBL/GenBank/DDBJ databases">
        <authorList>
            <person name="Dale J.L."/>
        </authorList>
    </citation>
    <scope>NUCLEOTIDE SEQUENCE</scope>
    <source>
        <strain evidence="1">2022EL-00758</strain>
    </source>
</reference>
<comment type="caution">
    <text evidence="1">The sequence shown here is derived from an EMBL/GenBank/DDBJ whole genome shotgun (WGS) entry which is preliminary data.</text>
</comment>
<organism evidence="1 2">
    <name type="scientific">Morganella morganii</name>
    <name type="common">Proteus morganii</name>
    <dbReference type="NCBI Taxonomy" id="582"/>
    <lineage>
        <taxon>Bacteria</taxon>
        <taxon>Pseudomonadati</taxon>
        <taxon>Pseudomonadota</taxon>
        <taxon>Gammaproteobacteria</taxon>
        <taxon>Enterobacterales</taxon>
        <taxon>Morganellaceae</taxon>
        <taxon>Morganella</taxon>
    </lineage>
</organism>
<gene>
    <name evidence="1" type="ORF">N0392_05120</name>
</gene>
<proteinExistence type="predicted"/>
<dbReference type="Gene3D" id="3.90.1580.10">
    <property type="entry name" value="paralog of FGE (formylglycine-generating enzyme)"/>
    <property type="match status" value="1"/>
</dbReference>
<dbReference type="SUPFAM" id="SSF56436">
    <property type="entry name" value="C-type lectin-like"/>
    <property type="match status" value="1"/>
</dbReference>
<name>A0A9Q4GQM8_MORMO</name>
<accession>A0A9Q4GQM8</accession>
<dbReference type="InterPro" id="IPR042095">
    <property type="entry name" value="SUMF_sf"/>
</dbReference>
<evidence type="ECO:0008006" key="3">
    <source>
        <dbReference type="Google" id="ProtNLM"/>
    </source>
</evidence>